<sequence>MAVNVPVFVPSFRRSGKPILQYKSRRWEGSVLEFSYKDKNRKDPSVEYYRCVACFAVSSRKRLEGESCPVAHVTLKNDVLQTDPDNPSTSHSCDPLAAKASAVEVLASRYMCETRTNIRETRKRPRQAFNEAVAGVAERFDDYDDDVQDGIKQKLTSGYGFHSKRRALSYNRHIRAFKNVTLDNIPNELRVTVDNKAFLRHENTTPGEEMLIFFADNDLECLAAAETIMCDGNFVFTRPEFCNPGQLHTVHAIVRGESHPIAYALMKRRDTAAYEELFTALKVGVLAAVGHLGTLQNSATWLFDFEVAAIKAAVNTFSADALLQPITVYGCVFNFAKAINEKKDALGLRSVCRSNPDVSLWFTRVRHLPFLPEAFRLEFARDLTTSLPQGLSPLVTAELSAFGTYFQNFWIDSSSVQNLWGHFGNTGPRTTNHVEGWHNGLRAQLPNHHPQLAEVTQFFRMQQHCSQVRMSSLLHDQLAVPRQQDPAVSRKNVKLAAEMEEFRAHATYNLVSFDVVCQYLDNISGIGVLPSA</sequence>
<dbReference type="EMBL" id="JABSTQ010009417">
    <property type="protein sequence ID" value="KAG0429405.1"/>
    <property type="molecule type" value="Genomic_DNA"/>
</dbReference>
<reference evidence="1 2" key="1">
    <citation type="journal article" date="2020" name="Cell">
        <title>Large-Scale Comparative Analyses of Tick Genomes Elucidate Their Genetic Diversity and Vector Capacities.</title>
        <authorList>
            <consortium name="Tick Genome and Microbiome Consortium (TIGMIC)"/>
            <person name="Jia N."/>
            <person name="Wang J."/>
            <person name="Shi W."/>
            <person name="Du L."/>
            <person name="Sun Y."/>
            <person name="Zhan W."/>
            <person name="Jiang J.F."/>
            <person name="Wang Q."/>
            <person name="Zhang B."/>
            <person name="Ji P."/>
            <person name="Bell-Sakyi L."/>
            <person name="Cui X.M."/>
            <person name="Yuan T.T."/>
            <person name="Jiang B.G."/>
            <person name="Yang W.F."/>
            <person name="Lam T.T."/>
            <person name="Chang Q.C."/>
            <person name="Ding S.J."/>
            <person name="Wang X.J."/>
            <person name="Zhu J.G."/>
            <person name="Ruan X.D."/>
            <person name="Zhao L."/>
            <person name="Wei J.T."/>
            <person name="Ye R.Z."/>
            <person name="Que T.C."/>
            <person name="Du C.H."/>
            <person name="Zhou Y.H."/>
            <person name="Cheng J.X."/>
            <person name="Dai P.F."/>
            <person name="Guo W.B."/>
            <person name="Han X.H."/>
            <person name="Huang E.J."/>
            <person name="Li L.F."/>
            <person name="Wei W."/>
            <person name="Gao Y.C."/>
            <person name="Liu J.Z."/>
            <person name="Shao H.Z."/>
            <person name="Wang X."/>
            <person name="Wang C.C."/>
            <person name="Yang T.C."/>
            <person name="Huo Q.B."/>
            <person name="Li W."/>
            <person name="Chen H.Y."/>
            <person name="Chen S.E."/>
            <person name="Zhou L.G."/>
            <person name="Ni X.B."/>
            <person name="Tian J.H."/>
            <person name="Sheng Y."/>
            <person name="Liu T."/>
            <person name="Pan Y.S."/>
            <person name="Xia L.Y."/>
            <person name="Li J."/>
            <person name="Zhao F."/>
            <person name="Cao W.C."/>
        </authorList>
    </citation>
    <scope>NUCLEOTIDE SEQUENCE [LARGE SCALE GENOMIC DNA]</scope>
    <source>
        <strain evidence="1">Iper-2018</strain>
    </source>
</reference>
<evidence type="ECO:0000313" key="1">
    <source>
        <dbReference type="EMBL" id="KAG0429405.1"/>
    </source>
</evidence>
<comment type="caution">
    <text evidence="1">The sequence shown here is derived from an EMBL/GenBank/DDBJ whole genome shotgun (WGS) entry which is preliminary data.</text>
</comment>
<proteinExistence type="predicted"/>
<dbReference type="Proteomes" id="UP000805193">
    <property type="component" value="Unassembled WGS sequence"/>
</dbReference>
<evidence type="ECO:0000313" key="2">
    <source>
        <dbReference type="Proteomes" id="UP000805193"/>
    </source>
</evidence>
<accession>A0AC60Q6W7</accession>
<organism evidence="1 2">
    <name type="scientific">Ixodes persulcatus</name>
    <name type="common">Taiga tick</name>
    <dbReference type="NCBI Taxonomy" id="34615"/>
    <lineage>
        <taxon>Eukaryota</taxon>
        <taxon>Metazoa</taxon>
        <taxon>Ecdysozoa</taxon>
        <taxon>Arthropoda</taxon>
        <taxon>Chelicerata</taxon>
        <taxon>Arachnida</taxon>
        <taxon>Acari</taxon>
        <taxon>Parasitiformes</taxon>
        <taxon>Ixodida</taxon>
        <taxon>Ixodoidea</taxon>
        <taxon>Ixodidae</taxon>
        <taxon>Ixodinae</taxon>
        <taxon>Ixodes</taxon>
    </lineage>
</organism>
<keyword evidence="2" id="KW-1185">Reference proteome</keyword>
<name>A0AC60Q6W7_IXOPE</name>
<protein>
    <submittedName>
        <fullName evidence="1">Uncharacterized protein</fullName>
    </submittedName>
</protein>
<gene>
    <name evidence="1" type="ORF">HPB47_023666</name>
</gene>